<dbReference type="GO" id="GO:0044715">
    <property type="term" value="F:8-oxo-dGDP phosphatase activity"/>
    <property type="evidence" value="ECO:0007669"/>
    <property type="project" value="TreeGrafter"/>
</dbReference>
<dbReference type="AlphaFoldDB" id="Q023P3"/>
<organism evidence="7">
    <name type="scientific">Solibacter usitatus (strain Ellin6076)</name>
    <dbReference type="NCBI Taxonomy" id="234267"/>
    <lineage>
        <taxon>Bacteria</taxon>
        <taxon>Pseudomonadati</taxon>
        <taxon>Acidobacteriota</taxon>
        <taxon>Terriglobia</taxon>
        <taxon>Bryobacterales</taxon>
        <taxon>Solibacteraceae</taxon>
        <taxon>Candidatus Solibacter</taxon>
    </lineage>
</organism>
<evidence type="ECO:0000259" key="6">
    <source>
        <dbReference type="PROSITE" id="PS51462"/>
    </source>
</evidence>
<dbReference type="OrthoDB" id="9810648at2"/>
<protein>
    <submittedName>
        <fullName evidence="7">NUDIX hydrolase</fullName>
    </submittedName>
</protein>
<feature type="domain" description="Nudix hydrolase" evidence="6">
    <location>
        <begin position="1"/>
        <end position="126"/>
    </location>
</feature>
<dbReference type="eggNOG" id="COG0494">
    <property type="taxonomic scope" value="Bacteria"/>
</dbReference>
<dbReference type="PROSITE" id="PS51462">
    <property type="entry name" value="NUDIX"/>
    <property type="match status" value="1"/>
</dbReference>
<evidence type="ECO:0000256" key="1">
    <source>
        <dbReference type="ARBA" id="ARBA00001946"/>
    </source>
</evidence>
<dbReference type="SUPFAM" id="SSF55811">
    <property type="entry name" value="Nudix"/>
    <property type="match status" value="1"/>
</dbReference>
<dbReference type="InterPro" id="IPR020476">
    <property type="entry name" value="Nudix_hydrolase"/>
</dbReference>
<evidence type="ECO:0000256" key="5">
    <source>
        <dbReference type="RuleBase" id="RU003476"/>
    </source>
</evidence>
<dbReference type="STRING" id="234267.Acid_2811"/>
<dbReference type="InterPro" id="IPR047127">
    <property type="entry name" value="MutT-like"/>
</dbReference>
<accession>Q023P3</accession>
<dbReference type="GO" id="GO:0008413">
    <property type="term" value="F:8-oxo-7,8-dihydroguanosine triphosphate pyrophosphatase activity"/>
    <property type="evidence" value="ECO:0007669"/>
    <property type="project" value="TreeGrafter"/>
</dbReference>
<name>Q023P3_SOLUE</name>
<dbReference type="Pfam" id="PF00293">
    <property type="entry name" value="NUDIX"/>
    <property type="match status" value="1"/>
</dbReference>
<gene>
    <name evidence="7" type="ordered locus">Acid_2811</name>
</gene>
<evidence type="ECO:0000313" key="7">
    <source>
        <dbReference type="EMBL" id="ABJ83797.1"/>
    </source>
</evidence>
<keyword evidence="4" id="KW-0460">Magnesium</keyword>
<dbReference type="InterPro" id="IPR020084">
    <property type="entry name" value="NUDIX_hydrolase_CS"/>
</dbReference>
<dbReference type="HOGENOM" id="CLU_037162_19_3_0"/>
<dbReference type="PROSITE" id="PS00893">
    <property type="entry name" value="NUDIX_BOX"/>
    <property type="match status" value="1"/>
</dbReference>
<evidence type="ECO:0000256" key="4">
    <source>
        <dbReference type="ARBA" id="ARBA00022842"/>
    </source>
</evidence>
<dbReference type="GO" id="GO:0035539">
    <property type="term" value="F:8-oxo-7,8-dihydrodeoxyguanosine triphosphate pyrophosphatase activity"/>
    <property type="evidence" value="ECO:0007669"/>
    <property type="project" value="TreeGrafter"/>
</dbReference>
<dbReference type="FunCoup" id="Q023P3">
    <property type="interactions" value="161"/>
</dbReference>
<evidence type="ECO:0000256" key="2">
    <source>
        <dbReference type="ARBA" id="ARBA00005582"/>
    </source>
</evidence>
<dbReference type="PANTHER" id="PTHR47707">
    <property type="entry name" value="8-OXO-DGTP DIPHOSPHATASE"/>
    <property type="match status" value="1"/>
</dbReference>
<dbReference type="EMBL" id="CP000473">
    <property type="protein sequence ID" value="ABJ83797.1"/>
    <property type="molecule type" value="Genomic_DNA"/>
</dbReference>
<dbReference type="KEGG" id="sus:Acid_2811"/>
<dbReference type="InterPro" id="IPR015797">
    <property type="entry name" value="NUDIX_hydrolase-like_dom_sf"/>
</dbReference>
<dbReference type="InParanoid" id="Q023P3"/>
<reference evidence="7" key="1">
    <citation type="submission" date="2006-10" db="EMBL/GenBank/DDBJ databases">
        <title>Complete sequence of Solibacter usitatus Ellin6076.</title>
        <authorList>
            <consortium name="US DOE Joint Genome Institute"/>
            <person name="Copeland A."/>
            <person name="Lucas S."/>
            <person name="Lapidus A."/>
            <person name="Barry K."/>
            <person name="Detter J.C."/>
            <person name="Glavina del Rio T."/>
            <person name="Hammon N."/>
            <person name="Israni S."/>
            <person name="Dalin E."/>
            <person name="Tice H."/>
            <person name="Pitluck S."/>
            <person name="Thompson L.S."/>
            <person name="Brettin T."/>
            <person name="Bruce D."/>
            <person name="Han C."/>
            <person name="Tapia R."/>
            <person name="Gilna P."/>
            <person name="Schmutz J."/>
            <person name="Larimer F."/>
            <person name="Land M."/>
            <person name="Hauser L."/>
            <person name="Kyrpides N."/>
            <person name="Mikhailova N."/>
            <person name="Janssen P.H."/>
            <person name="Kuske C.R."/>
            <person name="Richardson P."/>
        </authorList>
    </citation>
    <scope>NUCLEOTIDE SEQUENCE</scope>
    <source>
        <strain evidence="7">Ellin6076</strain>
    </source>
</reference>
<dbReference type="CDD" id="cd03425">
    <property type="entry name" value="NUDIX_MutT_NudA_like"/>
    <property type="match status" value="1"/>
</dbReference>
<dbReference type="GO" id="GO:0044716">
    <property type="term" value="F:8-oxo-GDP phosphatase activity"/>
    <property type="evidence" value="ECO:0007669"/>
    <property type="project" value="TreeGrafter"/>
</dbReference>
<dbReference type="Gene3D" id="3.90.79.10">
    <property type="entry name" value="Nucleoside Triphosphate Pyrophosphohydrolase"/>
    <property type="match status" value="1"/>
</dbReference>
<keyword evidence="3 5" id="KW-0378">Hydrolase</keyword>
<dbReference type="PRINTS" id="PR00502">
    <property type="entry name" value="NUDIXFAMILY"/>
</dbReference>
<proteinExistence type="inferred from homology"/>
<comment type="similarity">
    <text evidence="2 5">Belongs to the Nudix hydrolase family.</text>
</comment>
<comment type="cofactor">
    <cofactor evidence="1">
        <name>Mg(2+)</name>
        <dbReference type="ChEBI" id="CHEBI:18420"/>
    </cofactor>
</comment>
<dbReference type="InterPro" id="IPR000086">
    <property type="entry name" value="NUDIX_hydrolase_dom"/>
</dbReference>
<sequence length="133" mass="14993">MVQVVAAIIERAGAILVGQRTAQQSHPLKWEFPGGKVEPGESPEQALARELEEELGIRAAAGDELTRYQYRYPGRSPIELIFVRVLSFEGEPANLIFHELRWHPKRELRGLDFVEGDRPFLDGIYTSAYGNSD</sequence>
<evidence type="ECO:0000256" key="3">
    <source>
        <dbReference type="ARBA" id="ARBA00022801"/>
    </source>
</evidence>
<dbReference type="GO" id="GO:0006281">
    <property type="term" value="P:DNA repair"/>
    <property type="evidence" value="ECO:0007669"/>
    <property type="project" value="InterPro"/>
</dbReference>
<dbReference type="PANTHER" id="PTHR47707:SF2">
    <property type="entry name" value="CTP PYROPHOSPHOHYDROLASE"/>
    <property type="match status" value="1"/>
</dbReference>